<gene>
    <name evidence="1" type="ORF">IAB03_08265</name>
</gene>
<dbReference type="EMBL" id="DVNA01000188">
    <property type="protein sequence ID" value="HIU55780.1"/>
    <property type="molecule type" value="Genomic_DNA"/>
</dbReference>
<keyword evidence="1" id="KW-0808">Transferase</keyword>
<organism evidence="1 2">
    <name type="scientific">Candidatus Gallibacteroides avistercoris</name>
    <dbReference type="NCBI Taxonomy" id="2840833"/>
    <lineage>
        <taxon>Bacteria</taxon>
        <taxon>Pseudomonadati</taxon>
        <taxon>Bacteroidota</taxon>
        <taxon>Bacteroidia</taxon>
        <taxon>Bacteroidales</taxon>
        <taxon>Bacteroidaceae</taxon>
        <taxon>Bacteroidaceae incertae sedis</taxon>
        <taxon>Candidatus Gallibacteroides</taxon>
    </lineage>
</organism>
<dbReference type="GO" id="GO:0016740">
    <property type="term" value="F:transferase activity"/>
    <property type="evidence" value="ECO:0007669"/>
    <property type="project" value="UniProtKB-KW"/>
</dbReference>
<dbReference type="AlphaFoldDB" id="A0A9D1M8I0"/>
<dbReference type="PANTHER" id="PTHR42811">
    <property type="entry name" value="SERINE ACETYLTRANSFERASE"/>
    <property type="match status" value="1"/>
</dbReference>
<sequence length="239" mass="27329">MILSYSKEEIVSITTHQLNSIFPITSEERNIIEKNIDNVLLRCEKCFEVSTDRYYSKNGQTYFDILHADQHSVFLYFLSNTIYKRYISLLSDNQEEDSSLIYKRLAEKIFRLNKMLNACDIYCTVELPPIFKIGHSLGIVIAPGTKIGNYFYILQNCTLGNNNGHVPVLEDWVFMMPGSKIVGNSHIGHHSVIASNTYIKDCDIPPYSLVFGSSPNLVIKKNSPQMYGHSLLAQFKEKK</sequence>
<reference evidence="1" key="2">
    <citation type="journal article" date="2021" name="PeerJ">
        <title>Extensive microbial diversity within the chicken gut microbiome revealed by metagenomics and culture.</title>
        <authorList>
            <person name="Gilroy R."/>
            <person name="Ravi A."/>
            <person name="Getino M."/>
            <person name="Pursley I."/>
            <person name="Horton D.L."/>
            <person name="Alikhan N.F."/>
            <person name="Baker D."/>
            <person name="Gharbi K."/>
            <person name="Hall N."/>
            <person name="Watson M."/>
            <person name="Adriaenssens E.M."/>
            <person name="Foster-Nyarko E."/>
            <person name="Jarju S."/>
            <person name="Secka A."/>
            <person name="Antonio M."/>
            <person name="Oren A."/>
            <person name="Chaudhuri R.R."/>
            <person name="La Ragione R."/>
            <person name="Hildebrand F."/>
            <person name="Pallen M.J."/>
        </authorList>
    </citation>
    <scope>NUCLEOTIDE SEQUENCE</scope>
    <source>
        <strain evidence="1">CHK158-818</strain>
    </source>
</reference>
<dbReference type="Gene3D" id="2.160.10.10">
    <property type="entry name" value="Hexapeptide repeat proteins"/>
    <property type="match status" value="1"/>
</dbReference>
<reference evidence="1" key="1">
    <citation type="submission" date="2020-10" db="EMBL/GenBank/DDBJ databases">
        <authorList>
            <person name="Gilroy R."/>
        </authorList>
    </citation>
    <scope>NUCLEOTIDE SEQUENCE</scope>
    <source>
        <strain evidence="1">CHK158-818</strain>
    </source>
</reference>
<comment type="caution">
    <text evidence="1">The sequence shown here is derived from an EMBL/GenBank/DDBJ whole genome shotgun (WGS) entry which is preliminary data.</text>
</comment>
<evidence type="ECO:0000313" key="1">
    <source>
        <dbReference type="EMBL" id="HIU55780.1"/>
    </source>
</evidence>
<dbReference type="InterPro" id="IPR011004">
    <property type="entry name" value="Trimer_LpxA-like_sf"/>
</dbReference>
<name>A0A9D1M8I0_9BACT</name>
<evidence type="ECO:0000313" key="2">
    <source>
        <dbReference type="Proteomes" id="UP000824112"/>
    </source>
</evidence>
<dbReference type="Proteomes" id="UP000824112">
    <property type="component" value="Unassembled WGS sequence"/>
</dbReference>
<proteinExistence type="predicted"/>
<protein>
    <submittedName>
        <fullName evidence="1">Transferase</fullName>
    </submittedName>
</protein>
<accession>A0A9D1M8I0</accession>
<dbReference type="SUPFAM" id="SSF51161">
    <property type="entry name" value="Trimeric LpxA-like enzymes"/>
    <property type="match status" value="1"/>
</dbReference>